<gene>
    <name evidence="1" type="ORF">P0Y50_03935</name>
</gene>
<proteinExistence type="predicted"/>
<name>A0AAJ5X142_9CAUL</name>
<dbReference type="SUPFAM" id="SSF46785">
    <property type="entry name" value="Winged helix' DNA-binding domain"/>
    <property type="match status" value="1"/>
</dbReference>
<dbReference type="InterPro" id="IPR036388">
    <property type="entry name" value="WH-like_DNA-bd_sf"/>
</dbReference>
<dbReference type="Pfam" id="PF25212">
    <property type="entry name" value="HVO_A0114"/>
    <property type="match status" value="1"/>
</dbReference>
<evidence type="ECO:0000313" key="1">
    <source>
        <dbReference type="EMBL" id="WEK40771.1"/>
    </source>
</evidence>
<dbReference type="Proteomes" id="UP001213664">
    <property type="component" value="Chromosome"/>
</dbReference>
<dbReference type="Gene3D" id="1.10.10.10">
    <property type="entry name" value="Winged helix-like DNA-binding domain superfamily/Winged helix DNA-binding domain"/>
    <property type="match status" value="1"/>
</dbReference>
<dbReference type="AlphaFoldDB" id="A0AAJ5X142"/>
<organism evidence="1 2">
    <name type="scientific">Candidatus Brevundimonas colombiensis</name>
    <dbReference type="NCBI Taxonomy" id="3121376"/>
    <lineage>
        <taxon>Bacteria</taxon>
        <taxon>Pseudomonadati</taxon>
        <taxon>Pseudomonadota</taxon>
        <taxon>Alphaproteobacteria</taxon>
        <taxon>Caulobacterales</taxon>
        <taxon>Caulobacteraceae</taxon>
        <taxon>Brevundimonas</taxon>
    </lineage>
</organism>
<accession>A0AAJ5X142</accession>
<dbReference type="InterPro" id="IPR036390">
    <property type="entry name" value="WH_DNA-bd_sf"/>
</dbReference>
<reference evidence="1" key="1">
    <citation type="submission" date="2023-03" db="EMBL/GenBank/DDBJ databases">
        <title>Andean soil-derived lignocellulolytic bacterial consortium as a source of novel taxa and putative plastic-active enzymes.</title>
        <authorList>
            <person name="Diaz-Garcia L."/>
            <person name="Chuvochina M."/>
            <person name="Feuerriegel G."/>
            <person name="Bunk B."/>
            <person name="Sproer C."/>
            <person name="Streit W.R."/>
            <person name="Rodriguez L.M."/>
            <person name="Overmann J."/>
            <person name="Jimenez D.J."/>
        </authorList>
    </citation>
    <scope>NUCLEOTIDE SEQUENCE</scope>
    <source>
        <strain evidence="1">MAG 833</strain>
    </source>
</reference>
<dbReference type="EMBL" id="CP119326">
    <property type="protein sequence ID" value="WEK40771.1"/>
    <property type="molecule type" value="Genomic_DNA"/>
</dbReference>
<protein>
    <submittedName>
        <fullName evidence="1">Uncharacterized protein</fullName>
    </submittedName>
</protein>
<sequence>MTKTKVQSWAGFKNDLLAAAKGAPAPTDAGGLVVESAEALMRLLTPENRELLRLIRDEKPESVASLARLTHRAVPNLLRTLGKLEAAGLVAFKEDGKRRAPVSLARRFSVHIDPYSSKDRIEVA</sequence>
<evidence type="ECO:0000313" key="2">
    <source>
        <dbReference type="Proteomes" id="UP001213664"/>
    </source>
</evidence>